<sequence length="209" mass="23550">MMEASLSESVVVDVRRITDLETLRMLADPLRLSILAAFPSGEQADPLTVKELAERLGENQTKLYRHIKQLEEANLIYVAQTRVVSGIIEKRYRPTYRKLTIENDVFNLAQDSEDFSDTTLALLESARDRLRADLRAGRVPLDPPAYGPDLSLQISSVRVNMTPERYVRVRTAITELIEQEAHSDEGPGVLPVVMHALLYPTLEEQPKAP</sequence>
<accession>A0A7W7QK04</accession>
<name>A0A7W7QK04_9ACTN</name>
<dbReference type="CDD" id="cd00090">
    <property type="entry name" value="HTH_ARSR"/>
    <property type="match status" value="1"/>
</dbReference>
<dbReference type="GO" id="GO:0003700">
    <property type="term" value="F:DNA-binding transcription factor activity"/>
    <property type="evidence" value="ECO:0007669"/>
    <property type="project" value="InterPro"/>
</dbReference>
<dbReference type="RefSeq" id="WP_184713707.1">
    <property type="nucleotide sequence ID" value="NZ_JACHJP010000002.1"/>
</dbReference>
<evidence type="ECO:0000313" key="3">
    <source>
        <dbReference type="Proteomes" id="UP000552644"/>
    </source>
</evidence>
<proteinExistence type="predicted"/>
<dbReference type="Proteomes" id="UP000552644">
    <property type="component" value="Unassembled WGS sequence"/>
</dbReference>
<dbReference type="InterPro" id="IPR001845">
    <property type="entry name" value="HTH_ArsR_DNA-bd_dom"/>
</dbReference>
<evidence type="ECO:0000259" key="1">
    <source>
        <dbReference type="SMART" id="SM00418"/>
    </source>
</evidence>
<keyword evidence="3" id="KW-1185">Reference proteome</keyword>
<dbReference type="InterPro" id="IPR036388">
    <property type="entry name" value="WH-like_DNA-bd_sf"/>
</dbReference>
<dbReference type="Pfam" id="PF12840">
    <property type="entry name" value="HTH_20"/>
    <property type="match status" value="1"/>
</dbReference>
<feature type="domain" description="HTH arsR-type" evidence="1">
    <location>
        <begin position="21"/>
        <end position="111"/>
    </location>
</feature>
<dbReference type="SMART" id="SM00418">
    <property type="entry name" value="HTH_ARSR"/>
    <property type="match status" value="1"/>
</dbReference>
<dbReference type="AlphaFoldDB" id="A0A7W7QK04"/>
<dbReference type="Gene3D" id="1.10.10.10">
    <property type="entry name" value="Winged helix-like DNA-binding domain superfamily/Winged helix DNA-binding domain"/>
    <property type="match status" value="1"/>
</dbReference>
<dbReference type="GO" id="GO:0003677">
    <property type="term" value="F:DNA binding"/>
    <property type="evidence" value="ECO:0007669"/>
    <property type="project" value="UniProtKB-KW"/>
</dbReference>
<dbReference type="SUPFAM" id="SSF46785">
    <property type="entry name" value="Winged helix' DNA-binding domain"/>
    <property type="match status" value="1"/>
</dbReference>
<dbReference type="EMBL" id="JACHJP010000002">
    <property type="protein sequence ID" value="MBB4914979.1"/>
    <property type="molecule type" value="Genomic_DNA"/>
</dbReference>
<dbReference type="InterPro" id="IPR011991">
    <property type="entry name" value="ArsR-like_HTH"/>
</dbReference>
<keyword evidence="2" id="KW-0238">DNA-binding</keyword>
<gene>
    <name evidence="2" type="ORF">FHS44_002064</name>
</gene>
<comment type="caution">
    <text evidence="2">The sequence shown here is derived from an EMBL/GenBank/DDBJ whole genome shotgun (WGS) entry which is preliminary data.</text>
</comment>
<organism evidence="2 3">
    <name type="scientific">Streptosporangium saharense</name>
    <dbReference type="NCBI Taxonomy" id="1706840"/>
    <lineage>
        <taxon>Bacteria</taxon>
        <taxon>Bacillati</taxon>
        <taxon>Actinomycetota</taxon>
        <taxon>Actinomycetes</taxon>
        <taxon>Streptosporangiales</taxon>
        <taxon>Streptosporangiaceae</taxon>
        <taxon>Streptosporangium</taxon>
    </lineage>
</organism>
<evidence type="ECO:0000313" key="2">
    <source>
        <dbReference type="EMBL" id="MBB4914979.1"/>
    </source>
</evidence>
<reference evidence="2 3" key="1">
    <citation type="submission" date="2020-08" db="EMBL/GenBank/DDBJ databases">
        <title>Genomic Encyclopedia of Type Strains, Phase III (KMG-III): the genomes of soil and plant-associated and newly described type strains.</title>
        <authorList>
            <person name="Whitman W."/>
        </authorList>
    </citation>
    <scope>NUCLEOTIDE SEQUENCE [LARGE SCALE GENOMIC DNA]</scope>
    <source>
        <strain evidence="2 3">CECT 8840</strain>
    </source>
</reference>
<protein>
    <submittedName>
        <fullName evidence="2">DNA-binding transcriptional ArsR family regulator</fullName>
    </submittedName>
</protein>
<dbReference type="InterPro" id="IPR036390">
    <property type="entry name" value="WH_DNA-bd_sf"/>
</dbReference>